<dbReference type="EMBL" id="JTCM02000043">
    <property type="protein sequence ID" value="NEU74496.1"/>
    <property type="molecule type" value="Genomic_DNA"/>
</dbReference>
<dbReference type="Proteomes" id="UP000031549">
    <property type="component" value="Unassembled WGS sequence"/>
</dbReference>
<protein>
    <submittedName>
        <fullName evidence="1">DUF3352 domain-containing protein</fullName>
    </submittedName>
</protein>
<proteinExistence type="predicted"/>
<dbReference type="AlphaFoldDB" id="A0A846HAX8"/>
<comment type="caution">
    <text evidence="1">The sequence shown here is derived from an EMBL/GenBank/DDBJ whole genome shotgun (WGS) entry which is preliminary data.</text>
</comment>
<accession>A0A846HAX8</accession>
<gene>
    <name evidence="1" type="ORF">PI95_018510</name>
</gene>
<organism evidence="1 2">
    <name type="scientific">Hassallia byssoidea VB512170</name>
    <dbReference type="NCBI Taxonomy" id="1304833"/>
    <lineage>
        <taxon>Bacteria</taxon>
        <taxon>Bacillati</taxon>
        <taxon>Cyanobacteriota</taxon>
        <taxon>Cyanophyceae</taxon>
        <taxon>Nostocales</taxon>
        <taxon>Tolypothrichaceae</taxon>
        <taxon>Hassallia</taxon>
    </lineage>
</organism>
<dbReference type="Pfam" id="PF11832">
    <property type="entry name" value="DUF3352"/>
    <property type="match status" value="1"/>
</dbReference>
<evidence type="ECO:0000313" key="2">
    <source>
        <dbReference type="Proteomes" id="UP000031549"/>
    </source>
</evidence>
<sequence>MPETKSKFLIPAIGAAVIVTGSIAAYMYLKGPFGDSSGALASAKIVPSTAFIATYVSTDPQAWAKLQQFGTPEAQKIVAKGLDSLNKDLLTESNISYEKDLKPWVGGVMIAVLPSTPANPTPNTGTATREPNILMVVGIKDKLAALNFAKKLKQEKGVTTKEIDYKGEKITETTGKGKPSYSAVLNNTYVVLAPSRQPVENSIDTYKGQPSFASKEGANRVFAKKLDVKNSLAQIYVPDYGGMVQQLIATNSQTTIPPETLKQLKQVKSMVADIGIDDAGVRMKAIANLDPQLSKFQYQNSGAKIVANFPGDTLALINGQGISSWWSAVVEESKDYPQFKQVIEQARGQLKAVNFDLDKDIFGWMNGEFGFAAIPSNQGILAQLGVGGAFVFDTSDRKTAESTFAKLDNLAKSQKINVAQRNIGGKDVTEWQIPQQGALLAHGWLDQDTVFLALGGPIGEAIAQPKTQSLDNSDNFKAVTSSLQKPNGGFVYLDMDKTVSLANRYAVQGQAIPPEAAAILSSIRGLGVTATSLDKSTSQVEMLLALKPKTAK</sequence>
<dbReference type="InterPro" id="IPR021787">
    <property type="entry name" value="DUF3352"/>
</dbReference>
<name>A0A846HAX8_9CYAN</name>
<dbReference type="RefSeq" id="WP_039752270.1">
    <property type="nucleotide sequence ID" value="NZ_JTCM02000043.1"/>
</dbReference>
<keyword evidence="2" id="KW-1185">Reference proteome</keyword>
<reference evidence="1 2" key="1">
    <citation type="journal article" date="2015" name="Genome Announc.">
        <title>Draft Genome Sequence of Cyanobacterium Hassallia byssoidea Strain VB512170, Isolated from Monuments in India.</title>
        <authorList>
            <person name="Singh D."/>
            <person name="Chandrababunaidu M.M."/>
            <person name="Panda A."/>
            <person name="Sen D."/>
            <person name="Bhattacharyya S."/>
            <person name="Adhikary S.P."/>
            <person name="Tripathy S."/>
        </authorList>
    </citation>
    <scope>NUCLEOTIDE SEQUENCE [LARGE SCALE GENOMIC DNA]</scope>
    <source>
        <strain evidence="1 2">VB512170</strain>
    </source>
</reference>
<evidence type="ECO:0000313" key="1">
    <source>
        <dbReference type="EMBL" id="NEU74496.1"/>
    </source>
</evidence>